<feature type="domain" description="Methyltransferase" evidence="3">
    <location>
        <begin position="36"/>
        <end position="126"/>
    </location>
</feature>
<dbReference type="GO" id="GO:0030798">
    <property type="term" value="F:trans-aconitate 2-methyltransferase activity"/>
    <property type="evidence" value="ECO:0007669"/>
    <property type="project" value="InterPro"/>
</dbReference>
<accession>A0A2K2U542</accession>
<protein>
    <submittedName>
        <fullName evidence="4">Methyltransferase domain-containing protein</fullName>
    </submittedName>
</protein>
<comment type="caution">
    <text evidence="4">The sequence shown here is derived from an EMBL/GenBank/DDBJ whole genome shotgun (WGS) entry which is preliminary data.</text>
</comment>
<dbReference type="PANTHER" id="PTHR43861:SF1">
    <property type="entry name" value="TRANS-ACONITATE 2-METHYLTRANSFERASE"/>
    <property type="match status" value="1"/>
</dbReference>
<sequence>MVAWDAAQYLVFERERTQPAIDLARRIAGRRVARAVDVGCGPGNSTAVLAAAFPDAEVLGVDSSPEMLDAARSAHPGLSFAHADAAGGLAELAGSFDVVFSNACLQWVPDHPALLARLMRKVAPGGVLAVQVPVNYDEPVHRIIREIVARPAWRGAFPQPRVLHTLAPEEYFDVLSRIATDFSLWQTSYYHRLPSHEAVLAWYRGTGLRPYLKALGERDRARFEADVLAEVEKSYPVRENGEVMFRFPRLFFVAEA</sequence>
<dbReference type="CDD" id="cd02440">
    <property type="entry name" value="AdoMet_MTases"/>
    <property type="match status" value="1"/>
</dbReference>
<dbReference type="InterPro" id="IPR041698">
    <property type="entry name" value="Methyltransf_25"/>
</dbReference>
<dbReference type="PANTHER" id="PTHR43861">
    <property type="entry name" value="TRANS-ACONITATE 2-METHYLTRANSFERASE-RELATED"/>
    <property type="match status" value="1"/>
</dbReference>
<proteinExistence type="predicted"/>
<dbReference type="SUPFAM" id="SSF53335">
    <property type="entry name" value="S-adenosyl-L-methionine-dependent methyltransferases"/>
    <property type="match status" value="1"/>
</dbReference>
<dbReference type="Gene3D" id="1.10.150.290">
    <property type="entry name" value="S-adenosyl-L-methionine-dependent methyltransferases"/>
    <property type="match status" value="1"/>
</dbReference>
<dbReference type="Proteomes" id="UP000236488">
    <property type="component" value="Unassembled WGS sequence"/>
</dbReference>
<keyword evidence="5" id="KW-1185">Reference proteome</keyword>
<keyword evidence="1 4" id="KW-0489">Methyltransferase</keyword>
<dbReference type="GO" id="GO:0032259">
    <property type="term" value="P:methylation"/>
    <property type="evidence" value="ECO:0007669"/>
    <property type="project" value="UniProtKB-KW"/>
</dbReference>
<reference evidence="4 5" key="1">
    <citation type="journal article" date="2018" name="Int. J. Syst. Evol. Microbiol.">
        <title>Rubneribacter badeniensis gen. nov., sp. nov. and Enteroscipio rubneri gen. nov., sp. nov., new members of the Eggerthellaceae isolated from human faeces.</title>
        <authorList>
            <person name="Danylec N."/>
            <person name="Gobl A."/>
            <person name="Stoll D.A."/>
            <person name="Hetzer B."/>
            <person name="Kulling S.E."/>
            <person name="Huch M."/>
        </authorList>
    </citation>
    <scope>NUCLEOTIDE SEQUENCE [LARGE SCALE GENOMIC DNA]</scope>
    <source>
        <strain evidence="4 5">ResAG-85</strain>
    </source>
</reference>
<evidence type="ECO:0000313" key="5">
    <source>
        <dbReference type="Proteomes" id="UP000236488"/>
    </source>
</evidence>
<dbReference type="RefSeq" id="WP_087198196.1">
    <property type="nucleotide sequence ID" value="NZ_PPEL01000030.1"/>
</dbReference>
<organism evidence="4 5">
    <name type="scientific">Rubneribacter badeniensis</name>
    <dbReference type="NCBI Taxonomy" id="2070688"/>
    <lineage>
        <taxon>Bacteria</taxon>
        <taxon>Bacillati</taxon>
        <taxon>Actinomycetota</taxon>
        <taxon>Coriobacteriia</taxon>
        <taxon>Eggerthellales</taxon>
        <taxon>Eggerthellaceae</taxon>
        <taxon>Rubneribacter</taxon>
    </lineage>
</organism>
<dbReference type="AlphaFoldDB" id="A0A2K2U542"/>
<name>A0A2K2U542_9ACTN</name>
<evidence type="ECO:0000256" key="1">
    <source>
        <dbReference type="ARBA" id="ARBA00022603"/>
    </source>
</evidence>
<evidence type="ECO:0000313" key="4">
    <source>
        <dbReference type="EMBL" id="PNV65455.1"/>
    </source>
</evidence>
<dbReference type="InterPro" id="IPR023149">
    <property type="entry name" value="Trans_acon_MeTrfase_C"/>
</dbReference>
<gene>
    <name evidence="4" type="ORF">C2L80_06555</name>
</gene>
<dbReference type="Pfam" id="PF13649">
    <property type="entry name" value="Methyltransf_25"/>
    <property type="match status" value="1"/>
</dbReference>
<dbReference type="Gene3D" id="3.40.50.150">
    <property type="entry name" value="Vaccinia Virus protein VP39"/>
    <property type="match status" value="1"/>
</dbReference>
<dbReference type="InterPro" id="IPR029063">
    <property type="entry name" value="SAM-dependent_MTases_sf"/>
</dbReference>
<keyword evidence="2 4" id="KW-0808">Transferase</keyword>
<evidence type="ECO:0000259" key="3">
    <source>
        <dbReference type="Pfam" id="PF13649"/>
    </source>
</evidence>
<dbReference type="EMBL" id="PPEL01000030">
    <property type="protein sequence ID" value="PNV65455.1"/>
    <property type="molecule type" value="Genomic_DNA"/>
</dbReference>
<evidence type="ECO:0000256" key="2">
    <source>
        <dbReference type="ARBA" id="ARBA00022679"/>
    </source>
</evidence>